<gene>
    <name evidence="2" type="ORF">INF35_06165</name>
</gene>
<evidence type="ECO:0000313" key="3">
    <source>
        <dbReference type="Proteomes" id="UP000768567"/>
    </source>
</evidence>
<dbReference type="Proteomes" id="UP000768567">
    <property type="component" value="Unassembled WGS sequence"/>
</dbReference>
<feature type="domain" description="Glycosyltransferase 2-like" evidence="1">
    <location>
        <begin position="336"/>
        <end position="460"/>
    </location>
</feature>
<evidence type="ECO:0000259" key="1">
    <source>
        <dbReference type="Pfam" id="PF00535"/>
    </source>
</evidence>
<dbReference type="CDD" id="cd04186">
    <property type="entry name" value="GT_2_like_c"/>
    <property type="match status" value="1"/>
</dbReference>
<comment type="caution">
    <text evidence="2">The sequence shown here is derived from an EMBL/GenBank/DDBJ whole genome shotgun (WGS) entry which is preliminary data.</text>
</comment>
<dbReference type="PANTHER" id="PTHR43179:SF7">
    <property type="entry name" value="RHAMNOSYLTRANSFERASE WBBL"/>
    <property type="match status" value="1"/>
</dbReference>
<feature type="domain" description="Glycosyltransferase 2-like" evidence="1">
    <location>
        <begin position="68"/>
        <end position="233"/>
    </location>
</feature>
<keyword evidence="3" id="KW-1185">Reference proteome</keyword>
<dbReference type="Pfam" id="PF00535">
    <property type="entry name" value="Glycos_transf_2"/>
    <property type="match status" value="2"/>
</dbReference>
<dbReference type="Gene3D" id="3.90.550.10">
    <property type="entry name" value="Spore Coat Polysaccharide Biosynthesis Protein SpsA, Chain A"/>
    <property type="match status" value="2"/>
</dbReference>
<dbReference type="SUPFAM" id="SSF53448">
    <property type="entry name" value="Nucleotide-diphospho-sugar transferases"/>
    <property type="match status" value="2"/>
</dbReference>
<dbReference type="InterPro" id="IPR001173">
    <property type="entry name" value="Glyco_trans_2-like"/>
</dbReference>
<organism evidence="2 3">
    <name type="scientific">Gemmiger gallinarum</name>
    <dbReference type="NCBI Taxonomy" id="2779354"/>
    <lineage>
        <taxon>Bacteria</taxon>
        <taxon>Bacillati</taxon>
        <taxon>Bacillota</taxon>
        <taxon>Clostridia</taxon>
        <taxon>Eubacteriales</taxon>
        <taxon>Gemmiger</taxon>
    </lineage>
</organism>
<accession>A0ABR9R2H6</accession>
<reference evidence="2 3" key="1">
    <citation type="submission" date="2020-10" db="EMBL/GenBank/DDBJ databases">
        <title>ChiBAC.</title>
        <authorList>
            <person name="Zenner C."/>
            <person name="Hitch T.C.A."/>
            <person name="Clavel T."/>
        </authorList>
    </citation>
    <scope>NUCLEOTIDE SEQUENCE [LARGE SCALE GENOMIC DNA]</scope>
    <source>
        <strain evidence="2 3">DSM 109015</strain>
    </source>
</reference>
<evidence type="ECO:0000313" key="2">
    <source>
        <dbReference type="EMBL" id="MBE5037361.1"/>
    </source>
</evidence>
<protein>
    <submittedName>
        <fullName evidence="2">Glycosyltransferase family 2 protein</fullName>
    </submittedName>
</protein>
<proteinExistence type="predicted"/>
<sequence length="620" mass="69536">MNLKLKRMRELLGYARTLTKEQGAGAMLHRAAGFAARRLLPHRGRYLPSKKALAAQRAEDTSEFPVICILTPLYNTPPKYLERFLGSVQAQTCGRWQLCLADASDEAHAYVGETVRRRAEADPRIRYRKIDNAGIAANTNAAAQLAEGPYLALADHDDELAPHAIYTMGRAIAEGEAAGAKPQFLYSDEALFRRTPKDAYVGHFKPDYAPEYLMACNYICHLAVFEKSLFEAVGGERPACDGAQDHDLFLRMMDEMQRHDPAAAPVHLPQVLYYWRVHAASTSGGTGAKPYVVQAAQKAVADHLTAAGRKGSVEEGKFSGLCHVRWELPDPQPLVSILIPNKDHTDDLEKCLHSLYARTNYDRFEVIVIENNSTDKATFDYYKTLPQRYEDCRVVRYEGGFNFSAINNFGRKAAKGDFLLLLNNDVEILSHDWLGEMVGEAIQPGVAACGAMLYYPDDTIQHAGVITGLGGYAGHSHKYHRRGASGYMFRLATVQDYSAVTAACLLVRTEVYDALNGLDEEFTVAFNDVDFCLRIREAGWRIAWTPYAELYHYESKSRGSDEKDPVKKARFDAERARLYARHGRENILRDPYYSPSLSLDYEDFRESADLRNLKNAGMQL</sequence>
<name>A0ABR9R2H6_9FIRM</name>
<dbReference type="PANTHER" id="PTHR43179">
    <property type="entry name" value="RHAMNOSYLTRANSFERASE WBBL"/>
    <property type="match status" value="1"/>
</dbReference>
<dbReference type="RefSeq" id="WP_193500652.1">
    <property type="nucleotide sequence ID" value="NZ_JADCKC010000002.1"/>
</dbReference>
<dbReference type="EMBL" id="JADCKC010000002">
    <property type="protein sequence ID" value="MBE5037361.1"/>
    <property type="molecule type" value="Genomic_DNA"/>
</dbReference>
<dbReference type="InterPro" id="IPR029044">
    <property type="entry name" value="Nucleotide-diphossugar_trans"/>
</dbReference>